<gene>
    <name evidence="1" type="ordered locus">MTR_5g037290</name>
</gene>
<evidence type="ECO:0000313" key="2">
    <source>
        <dbReference type="EnsemblPlants" id="AES96450"/>
    </source>
</evidence>
<reference evidence="2" key="3">
    <citation type="submission" date="2015-04" db="UniProtKB">
        <authorList>
            <consortium name="EnsemblPlants"/>
        </authorList>
    </citation>
    <scope>IDENTIFICATION</scope>
    <source>
        <strain evidence="2">cv. Jemalong A17</strain>
    </source>
</reference>
<sequence>MQKPSKFYIKPHNNNNPLDHTPIAFFSFELINVDEGEIEDDEDRKEEDEERKSKFFNLKFC</sequence>
<dbReference type="HOGENOM" id="CLU_2926095_0_0_1"/>
<evidence type="ECO:0000313" key="1">
    <source>
        <dbReference type="EMBL" id="AES96450.1"/>
    </source>
</evidence>
<dbReference type="PaxDb" id="3880-AES96450"/>
<name>G7K898_MEDTR</name>
<evidence type="ECO:0000313" key="3">
    <source>
        <dbReference type="Proteomes" id="UP000002051"/>
    </source>
</evidence>
<dbReference type="AlphaFoldDB" id="G7K898"/>
<reference evidence="1 3" key="2">
    <citation type="journal article" date="2014" name="BMC Genomics">
        <title>An improved genome release (version Mt4.0) for the model legume Medicago truncatula.</title>
        <authorList>
            <person name="Tang H."/>
            <person name="Krishnakumar V."/>
            <person name="Bidwell S."/>
            <person name="Rosen B."/>
            <person name="Chan A."/>
            <person name="Zhou S."/>
            <person name="Gentzbittel L."/>
            <person name="Childs K.L."/>
            <person name="Yandell M."/>
            <person name="Gundlach H."/>
            <person name="Mayer K.F."/>
            <person name="Schwartz D.C."/>
            <person name="Town C.D."/>
        </authorList>
    </citation>
    <scope>GENOME REANNOTATION</scope>
    <source>
        <strain evidence="2 3">cv. Jemalong A17</strain>
    </source>
</reference>
<accession>G7K898</accession>
<proteinExistence type="predicted"/>
<reference evidence="1 3" key="1">
    <citation type="journal article" date="2011" name="Nature">
        <title>The Medicago genome provides insight into the evolution of rhizobial symbioses.</title>
        <authorList>
            <person name="Young N.D."/>
            <person name="Debelle F."/>
            <person name="Oldroyd G.E."/>
            <person name="Geurts R."/>
            <person name="Cannon S.B."/>
            <person name="Udvardi M.K."/>
            <person name="Benedito V.A."/>
            <person name="Mayer K.F."/>
            <person name="Gouzy J."/>
            <person name="Schoof H."/>
            <person name="Van de Peer Y."/>
            <person name="Proost S."/>
            <person name="Cook D.R."/>
            <person name="Meyers B.C."/>
            <person name="Spannagl M."/>
            <person name="Cheung F."/>
            <person name="De Mita S."/>
            <person name="Krishnakumar V."/>
            <person name="Gundlach H."/>
            <person name="Zhou S."/>
            <person name="Mudge J."/>
            <person name="Bharti A.K."/>
            <person name="Murray J.D."/>
            <person name="Naoumkina M.A."/>
            <person name="Rosen B."/>
            <person name="Silverstein K.A."/>
            <person name="Tang H."/>
            <person name="Rombauts S."/>
            <person name="Zhao P.X."/>
            <person name="Zhou P."/>
            <person name="Barbe V."/>
            <person name="Bardou P."/>
            <person name="Bechner M."/>
            <person name="Bellec A."/>
            <person name="Berger A."/>
            <person name="Berges H."/>
            <person name="Bidwell S."/>
            <person name="Bisseling T."/>
            <person name="Choisne N."/>
            <person name="Couloux A."/>
            <person name="Denny R."/>
            <person name="Deshpande S."/>
            <person name="Dai X."/>
            <person name="Doyle J.J."/>
            <person name="Dudez A.M."/>
            <person name="Farmer A.D."/>
            <person name="Fouteau S."/>
            <person name="Franken C."/>
            <person name="Gibelin C."/>
            <person name="Gish J."/>
            <person name="Goldstein S."/>
            <person name="Gonzalez A.J."/>
            <person name="Green P.J."/>
            <person name="Hallab A."/>
            <person name="Hartog M."/>
            <person name="Hua A."/>
            <person name="Humphray S.J."/>
            <person name="Jeong D.H."/>
            <person name="Jing Y."/>
            <person name="Jocker A."/>
            <person name="Kenton S.M."/>
            <person name="Kim D.J."/>
            <person name="Klee K."/>
            <person name="Lai H."/>
            <person name="Lang C."/>
            <person name="Lin S."/>
            <person name="Macmil S.L."/>
            <person name="Magdelenat G."/>
            <person name="Matthews L."/>
            <person name="McCorrison J."/>
            <person name="Monaghan E.L."/>
            <person name="Mun J.H."/>
            <person name="Najar F.Z."/>
            <person name="Nicholson C."/>
            <person name="Noirot C."/>
            <person name="O'Bleness M."/>
            <person name="Paule C.R."/>
            <person name="Poulain J."/>
            <person name="Prion F."/>
            <person name="Qin B."/>
            <person name="Qu C."/>
            <person name="Retzel E.F."/>
            <person name="Riddle C."/>
            <person name="Sallet E."/>
            <person name="Samain S."/>
            <person name="Samson N."/>
            <person name="Sanders I."/>
            <person name="Saurat O."/>
            <person name="Scarpelli C."/>
            <person name="Schiex T."/>
            <person name="Segurens B."/>
            <person name="Severin A.J."/>
            <person name="Sherrier D.J."/>
            <person name="Shi R."/>
            <person name="Sims S."/>
            <person name="Singer S.R."/>
            <person name="Sinharoy S."/>
            <person name="Sterck L."/>
            <person name="Viollet A."/>
            <person name="Wang B.B."/>
            <person name="Wang K."/>
            <person name="Wang M."/>
            <person name="Wang X."/>
            <person name="Warfsmann J."/>
            <person name="Weissenbach J."/>
            <person name="White D.D."/>
            <person name="White J.D."/>
            <person name="Wiley G.B."/>
            <person name="Wincker P."/>
            <person name="Xing Y."/>
            <person name="Yang L."/>
            <person name="Yao Z."/>
            <person name="Ying F."/>
            <person name="Zhai J."/>
            <person name="Zhou L."/>
            <person name="Zuber A."/>
            <person name="Denarie J."/>
            <person name="Dixon R.A."/>
            <person name="May G.D."/>
            <person name="Schwartz D.C."/>
            <person name="Rogers J."/>
            <person name="Quetier F."/>
            <person name="Town C.D."/>
            <person name="Roe B.A."/>
        </authorList>
    </citation>
    <scope>NUCLEOTIDE SEQUENCE [LARGE SCALE GENOMIC DNA]</scope>
    <source>
        <strain evidence="1">A17</strain>
        <strain evidence="2 3">cv. Jemalong A17</strain>
    </source>
</reference>
<dbReference type="EnsemblPlants" id="AES96450">
    <property type="protein sequence ID" value="AES96450"/>
    <property type="gene ID" value="MTR_5g037290"/>
</dbReference>
<dbReference type="Proteomes" id="UP000002051">
    <property type="component" value="Chromosome 5"/>
</dbReference>
<keyword evidence="3" id="KW-1185">Reference proteome</keyword>
<protein>
    <submittedName>
        <fullName evidence="1 2">Uncharacterized protein</fullName>
    </submittedName>
</protein>
<organism evidence="1 3">
    <name type="scientific">Medicago truncatula</name>
    <name type="common">Barrel medic</name>
    <name type="synonym">Medicago tribuloides</name>
    <dbReference type="NCBI Taxonomy" id="3880"/>
    <lineage>
        <taxon>Eukaryota</taxon>
        <taxon>Viridiplantae</taxon>
        <taxon>Streptophyta</taxon>
        <taxon>Embryophyta</taxon>
        <taxon>Tracheophyta</taxon>
        <taxon>Spermatophyta</taxon>
        <taxon>Magnoliopsida</taxon>
        <taxon>eudicotyledons</taxon>
        <taxon>Gunneridae</taxon>
        <taxon>Pentapetalae</taxon>
        <taxon>rosids</taxon>
        <taxon>fabids</taxon>
        <taxon>Fabales</taxon>
        <taxon>Fabaceae</taxon>
        <taxon>Papilionoideae</taxon>
        <taxon>50 kb inversion clade</taxon>
        <taxon>NPAAA clade</taxon>
        <taxon>Hologalegina</taxon>
        <taxon>IRL clade</taxon>
        <taxon>Trifolieae</taxon>
        <taxon>Medicago</taxon>
    </lineage>
</organism>
<dbReference type="EMBL" id="CM001221">
    <property type="protein sequence ID" value="AES96450.1"/>
    <property type="molecule type" value="Genomic_DNA"/>
</dbReference>